<dbReference type="AlphaFoldDB" id="A0AAD6HNE2"/>
<name>A0AAD6HNE2_9EURO</name>
<feature type="signal peptide" evidence="2">
    <location>
        <begin position="1"/>
        <end position="27"/>
    </location>
</feature>
<dbReference type="Pfam" id="PF12929">
    <property type="entry name" value="Mid1"/>
    <property type="match status" value="1"/>
</dbReference>
<comment type="caution">
    <text evidence="3">The sequence shown here is derived from an EMBL/GenBank/DDBJ whole genome shotgun (WGS) entry which is preliminary data.</text>
</comment>
<evidence type="ECO:0000313" key="4">
    <source>
        <dbReference type="Proteomes" id="UP001215712"/>
    </source>
</evidence>
<keyword evidence="1" id="KW-1133">Transmembrane helix</keyword>
<dbReference type="GO" id="GO:0098703">
    <property type="term" value="P:calcium ion import across plasma membrane"/>
    <property type="evidence" value="ECO:0007669"/>
    <property type="project" value="InterPro"/>
</dbReference>
<sequence>MRFPYASLQCQLTAIVIAAAFLSPTFASTPTNDKLEVPSDGFANPNIRATNIANEAGFPFALDSFNGLELRDTMEDGDEVIGLDLVPRAVAATSLANNNFQSSTIKIGGLDYWYIPADVVNGAHGVTGKGLPEYISSDGTVLSHTSVDELRKRGELAERSSTVYLSIVTCDRPTTNITGAEGDFPQLKVYVSTSDDLTEPGPGKDSSLQSVTTSTEGFLGIEFDASSDVYLSVVAENTTSYNGSYTYQIAASIDEYFYNVVSNDSFLYFVDSDHTAALLVTNNLTQATFDSANFNKWMTLTPPYTMFAHNHNDTSLKGMTSSFCAVEAHSQVVSNPTNTEMTYRGLGNKPKEQFYIEGLNRSSTYIGILGMIGNSTSSGNNIPGGGGIVWQPMNFTTKTEDNCAVLFNLTFCSEVAYAVPSNPNRTVEDLRQIYDNYTSTYYKNFNYSLQQIQCNASAESMFSLAVDCDDCASEYKQWLCSVSIPRCADFTSNETYLRVRNAGQDFINGSSLPEDDPLRWSVITNQSRNHIIDTEIRPGPYKEILPCNYICHDMVRSCPAALGFSCPTGPWMNASYGFSSSNGDITCSYLGAAYYLSLGEKLGIWGSLYMLIGIWGVWCLVVGW</sequence>
<keyword evidence="4" id="KW-1185">Reference proteome</keyword>
<reference evidence="3" key="2">
    <citation type="submission" date="2023-01" db="EMBL/GenBank/DDBJ databases">
        <authorList>
            <person name="Petersen C."/>
        </authorList>
    </citation>
    <scope>NUCLEOTIDE SEQUENCE</scope>
    <source>
        <strain evidence="3">IBT 17514</strain>
    </source>
</reference>
<keyword evidence="2" id="KW-0732">Signal</keyword>
<evidence type="ECO:0000313" key="3">
    <source>
        <dbReference type="EMBL" id="KAJ5728034.1"/>
    </source>
</evidence>
<keyword evidence="1" id="KW-0472">Membrane</keyword>
<protein>
    <recommendedName>
        <fullName evidence="5">Stretch-activated cation channel Mid1</fullName>
    </recommendedName>
</protein>
<keyword evidence="1" id="KW-0812">Transmembrane</keyword>
<dbReference type="Proteomes" id="UP001215712">
    <property type="component" value="Unassembled WGS sequence"/>
</dbReference>
<dbReference type="InterPro" id="IPR024338">
    <property type="entry name" value="MID1/Yam8"/>
</dbReference>
<organism evidence="3 4">
    <name type="scientific">Penicillium malachiteum</name>
    <dbReference type="NCBI Taxonomy" id="1324776"/>
    <lineage>
        <taxon>Eukaryota</taxon>
        <taxon>Fungi</taxon>
        <taxon>Dikarya</taxon>
        <taxon>Ascomycota</taxon>
        <taxon>Pezizomycotina</taxon>
        <taxon>Eurotiomycetes</taxon>
        <taxon>Eurotiomycetidae</taxon>
        <taxon>Eurotiales</taxon>
        <taxon>Aspergillaceae</taxon>
        <taxon>Penicillium</taxon>
    </lineage>
</organism>
<gene>
    <name evidence="3" type="ORF">N7493_004364</name>
</gene>
<feature type="transmembrane region" description="Helical" evidence="1">
    <location>
        <begin position="602"/>
        <end position="623"/>
    </location>
</feature>
<evidence type="ECO:0000256" key="2">
    <source>
        <dbReference type="SAM" id="SignalP"/>
    </source>
</evidence>
<proteinExistence type="predicted"/>
<feature type="chain" id="PRO_5042254931" description="Stretch-activated cation channel Mid1" evidence="2">
    <location>
        <begin position="28"/>
        <end position="624"/>
    </location>
</feature>
<accession>A0AAD6HNE2</accession>
<dbReference type="GO" id="GO:0005262">
    <property type="term" value="F:calcium channel activity"/>
    <property type="evidence" value="ECO:0007669"/>
    <property type="project" value="InterPro"/>
</dbReference>
<dbReference type="EMBL" id="JAQJAN010000005">
    <property type="protein sequence ID" value="KAJ5728034.1"/>
    <property type="molecule type" value="Genomic_DNA"/>
</dbReference>
<dbReference type="PANTHER" id="PTHR39142:SF1">
    <property type="entry name" value="AEL197CP"/>
    <property type="match status" value="1"/>
</dbReference>
<evidence type="ECO:0000256" key="1">
    <source>
        <dbReference type="SAM" id="Phobius"/>
    </source>
</evidence>
<reference evidence="3" key="1">
    <citation type="journal article" date="2023" name="IMA Fungus">
        <title>Comparative genomic study of the Penicillium genus elucidates a diverse pangenome and 15 lateral gene transfer events.</title>
        <authorList>
            <person name="Petersen C."/>
            <person name="Sorensen T."/>
            <person name="Nielsen M.R."/>
            <person name="Sondergaard T.E."/>
            <person name="Sorensen J.L."/>
            <person name="Fitzpatrick D.A."/>
            <person name="Frisvad J.C."/>
            <person name="Nielsen K.L."/>
        </authorList>
    </citation>
    <scope>NUCLEOTIDE SEQUENCE</scope>
    <source>
        <strain evidence="3">IBT 17514</strain>
    </source>
</reference>
<dbReference type="PANTHER" id="PTHR39142">
    <property type="entry name" value="MID1P"/>
    <property type="match status" value="1"/>
</dbReference>
<evidence type="ECO:0008006" key="5">
    <source>
        <dbReference type="Google" id="ProtNLM"/>
    </source>
</evidence>